<dbReference type="Pfam" id="PF00069">
    <property type="entry name" value="Pkinase"/>
    <property type="match status" value="1"/>
</dbReference>
<feature type="compositionally biased region" description="Low complexity" evidence="6">
    <location>
        <begin position="17"/>
        <end position="27"/>
    </location>
</feature>
<keyword evidence="2 5" id="KW-0547">Nucleotide-binding</keyword>
<dbReference type="GO" id="GO:0004672">
    <property type="term" value="F:protein kinase activity"/>
    <property type="evidence" value="ECO:0007669"/>
    <property type="project" value="InterPro"/>
</dbReference>
<accession>A0AAQ3K8Y9</accession>
<evidence type="ECO:0000256" key="3">
    <source>
        <dbReference type="ARBA" id="ARBA00022777"/>
    </source>
</evidence>
<gene>
    <name evidence="8" type="ORF">Cni_G12781</name>
</gene>
<dbReference type="Gene3D" id="1.10.510.10">
    <property type="entry name" value="Transferase(Phosphotransferase) domain 1"/>
    <property type="match status" value="1"/>
</dbReference>
<dbReference type="FunFam" id="1.10.510.10:FF:000540">
    <property type="entry name" value="Serine/threonine-protein kinase-like protein"/>
    <property type="match status" value="1"/>
</dbReference>
<organism evidence="8 9">
    <name type="scientific">Canna indica</name>
    <name type="common">Indian-shot</name>
    <dbReference type="NCBI Taxonomy" id="4628"/>
    <lineage>
        <taxon>Eukaryota</taxon>
        <taxon>Viridiplantae</taxon>
        <taxon>Streptophyta</taxon>
        <taxon>Embryophyta</taxon>
        <taxon>Tracheophyta</taxon>
        <taxon>Spermatophyta</taxon>
        <taxon>Magnoliopsida</taxon>
        <taxon>Liliopsida</taxon>
        <taxon>Zingiberales</taxon>
        <taxon>Cannaceae</taxon>
        <taxon>Canna</taxon>
    </lineage>
</organism>
<dbReference type="InterPro" id="IPR017441">
    <property type="entry name" value="Protein_kinase_ATP_BS"/>
</dbReference>
<reference evidence="8 9" key="1">
    <citation type="submission" date="2023-10" db="EMBL/GenBank/DDBJ databases">
        <title>Chromosome-scale genome assembly provides insights into flower coloration mechanisms of Canna indica.</title>
        <authorList>
            <person name="Li C."/>
        </authorList>
    </citation>
    <scope>NUCLEOTIDE SEQUENCE [LARGE SCALE GENOMIC DNA]</scope>
    <source>
        <tissue evidence="8">Flower</tissue>
    </source>
</reference>
<dbReference type="InterPro" id="IPR008271">
    <property type="entry name" value="Ser/Thr_kinase_AS"/>
</dbReference>
<keyword evidence="9" id="KW-1185">Reference proteome</keyword>
<dbReference type="PROSITE" id="PS00107">
    <property type="entry name" value="PROTEIN_KINASE_ATP"/>
    <property type="match status" value="1"/>
</dbReference>
<dbReference type="EMBL" id="CP136893">
    <property type="protein sequence ID" value="WOL04060.1"/>
    <property type="molecule type" value="Genomic_DNA"/>
</dbReference>
<feature type="region of interest" description="Disordered" evidence="6">
    <location>
        <begin position="17"/>
        <end position="54"/>
    </location>
</feature>
<dbReference type="SUPFAM" id="SSF56112">
    <property type="entry name" value="Protein kinase-like (PK-like)"/>
    <property type="match status" value="1"/>
</dbReference>
<feature type="compositionally biased region" description="Polar residues" evidence="6">
    <location>
        <begin position="43"/>
        <end position="54"/>
    </location>
</feature>
<dbReference type="PROSITE" id="PS50011">
    <property type="entry name" value="PROTEIN_KINASE_DOM"/>
    <property type="match status" value="1"/>
</dbReference>
<dbReference type="Gene3D" id="3.30.200.20">
    <property type="entry name" value="Phosphorylase Kinase, domain 1"/>
    <property type="match status" value="1"/>
</dbReference>
<dbReference type="SMART" id="SM00220">
    <property type="entry name" value="S_TKc"/>
    <property type="match status" value="1"/>
</dbReference>
<evidence type="ECO:0000313" key="9">
    <source>
        <dbReference type="Proteomes" id="UP001327560"/>
    </source>
</evidence>
<dbReference type="PROSITE" id="PS00108">
    <property type="entry name" value="PROTEIN_KINASE_ST"/>
    <property type="match status" value="1"/>
</dbReference>
<dbReference type="AlphaFoldDB" id="A0AAQ3K8Y9"/>
<evidence type="ECO:0000313" key="8">
    <source>
        <dbReference type="EMBL" id="WOL04060.1"/>
    </source>
</evidence>
<dbReference type="Proteomes" id="UP001327560">
    <property type="component" value="Chromosome 4"/>
</dbReference>
<keyword evidence="1" id="KW-0808">Transferase</keyword>
<protein>
    <recommendedName>
        <fullName evidence="7">Protein kinase domain-containing protein</fullName>
    </recommendedName>
</protein>
<sequence>MGYLSCRADSSVVTCGSIASSSSANSRKTQRKKPPSPPPQQQIADNLPQSDNSTAQPHIRQFTYLELESATGNFSEDVLLGRGSHGSVYKAVLCGGRPVAVKRPSRRHYHLSSPSPPAAATARDEVENEIEILSGIRSPRLVNLIGCTPSTSDRKERLLVVEFMPNGTLYDLLHSNPHPPGWSRRLRLALQTAKALLTLHSVQPPIIHRDVKSANVLIDQHFNARLGDFGLALRDDDATKFPSSARSTPPAGTLGYLDPSYVTPENLSTKTDVFSFGILLLEIMSGRKAIDVAHSPPSVVEWAVPLLRKGKVSTLFDPRIAAPKDLVARKQLASLAASCVRSYKEMRPSMQEVVEQLKALSKTVPSRAWNALSVGNPCSVVDVERTSLTKLSSSSMDRDQTLSSDLKFHEEDEPVAKDEELTVNVKKPPLIVRESRSLRARKVLSIEKKRSTNLLDLMAQPDGALDKELASGVSDSNNSTISRARTLRVIHDIYDSDAILQLRRNKSVTSGRLKSFLRPNEIDKFDEKPHGQTEDVL</sequence>
<evidence type="ECO:0000256" key="6">
    <source>
        <dbReference type="SAM" id="MobiDB-lite"/>
    </source>
</evidence>
<proteinExistence type="predicted"/>
<evidence type="ECO:0000256" key="4">
    <source>
        <dbReference type="ARBA" id="ARBA00022840"/>
    </source>
</evidence>
<keyword evidence="3" id="KW-0418">Kinase</keyword>
<feature type="binding site" evidence="5">
    <location>
        <position position="102"/>
    </location>
    <ligand>
        <name>ATP</name>
        <dbReference type="ChEBI" id="CHEBI:30616"/>
    </ligand>
</feature>
<evidence type="ECO:0000259" key="7">
    <source>
        <dbReference type="PROSITE" id="PS50011"/>
    </source>
</evidence>
<dbReference type="InterPro" id="IPR000719">
    <property type="entry name" value="Prot_kinase_dom"/>
</dbReference>
<evidence type="ECO:0000256" key="5">
    <source>
        <dbReference type="PROSITE-ProRule" id="PRU10141"/>
    </source>
</evidence>
<name>A0AAQ3K8Y9_9LILI</name>
<dbReference type="GO" id="GO:0005524">
    <property type="term" value="F:ATP binding"/>
    <property type="evidence" value="ECO:0007669"/>
    <property type="project" value="UniProtKB-UniRule"/>
</dbReference>
<dbReference type="InterPro" id="IPR011009">
    <property type="entry name" value="Kinase-like_dom_sf"/>
</dbReference>
<dbReference type="PANTHER" id="PTHR47989:SF11">
    <property type="entry name" value="PROTEIN KINASE DOMAIN-CONTAINING PROTEIN"/>
    <property type="match status" value="1"/>
</dbReference>
<feature type="domain" description="Protein kinase" evidence="7">
    <location>
        <begin position="74"/>
        <end position="360"/>
    </location>
</feature>
<dbReference type="PANTHER" id="PTHR47989">
    <property type="entry name" value="OS01G0750732 PROTEIN"/>
    <property type="match status" value="1"/>
</dbReference>
<evidence type="ECO:0000256" key="1">
    <source>
        <dbReference type="ARBA" id="ARBA00022679"/>
    </source>
</evidence>
<keyword evidence="4 5" id="KW-0067">ATP-binding</keyword>
<evidence type="ECO:0000256" key="2">
    <source>
        <dbReference type="ARBA" id="ARBA00022741"/>
    </source>
</evidence>